<comment type="caution">
    <text evidence="2">The sequence shown here is derived from an EMBL/GenBank/DDBJ whole genome shotgun (WGS) entry which is preliminary data.</text>
</comment>
<dbReference type="EMBL" id="BMKN01000002">
    <property type="protein sequence ID" value="GGE57433.1"/>
    <property type="molecule type" value="Genomic_DNA"/>
</dbReference>
<dbReference type="AlphaFoldDB" id="A0A917AJZ7"/>
<protein>
    <recommendedName>
        <fullName evidence="1">NERD domain-containing protein</fullName>
    </recommendedName>
</protein>
<dbReference type="CDD" id="cd00009">
    <property type="entry name" value="AAA"/>
    <property type="match status" value="1"/>
</dbReference>
<keyword evidence="3" id="KW-1185">Reference proteome</keyword>
<dbReference type="Gene3D" id="3.40.50.300">
    <property type="entry name" value="P-loop containing nucleotide triphosphate hydrolases"/>
    <property type="match status" value="2"/>
</dbReference>
<sequence>MKMLPPSVLEFKSSAEERVFRMLEQIKFGPADVALHSLNLGKHKYKRWGEIDFLLVTRKGIIALEVKGGRVACRNGIWEYTNRFGEVSRRKESPAAQAVSAFFSLMDNYLKPRFRKELDGIPAGWALLFEGIDRVVTVGTSKMPELPDEITGYKPECAGHNTFKAYIDRVLDHFGERERGTSQQIPDGLISDIVSFLRPNFEQVPPLNSQLQEFDKELCELSEEQVRRLDELQENDRMSIFGGAGTGKTFLAMATARYDAAEGKTVLVVTRSRFLSSFLESHELPEGIRVCCLDDLTAEIAENGKRDVLVIDEGQDLCQIETLETLEGAVHQGLEGGRWRWFGDPNNQLSSAFHFDDFAYDYIKSHSFTRRLLDNIRNAPPIVESMTSIAEVDLGTPRSLGVGSEVKVSRVGSAADIPSRCAAIVAKIVSGNQPVQRSDVAVLLAGDVAVQDTVEELRSAGVRTEPLSSRALSGRKRDCVLVSTAEEFKGLERKVIFVAGLGDCKEEISFKRSAYAAFSRANHTLQIICTEEQANLLSKLQVERERKKTIRQG</sequence>
<dbReference type="SUPFAM" id="SSF52540">
    <property type="entry name" value="P-loop containing nucleoside triphosphate hydrolases"/>
    <property type="match status" value="1"/>
</dbReference>
<gene>
    <name evidence="2" type="ORF">GCM10011517_26530</name>
</gene>
<evidence type="ECO:0000313" key="3">
    <source>
        <dbReference type="Proteomes" id="UP000606730"/>
    </source>
</evidence>
<dbReference type="OrthoDB" id="7066673at2"/>
<name>A0A917AJZ7_9RHOB</name>
<reference evidence="2" key="2">
    <citation type="submission" date="2020-09" db="EMBL/GenBank/DDBJ databases">
        <authorList>
            <person name="Sun Q."/>
            <person name="Zhou Y."/>
        </authorList>
    </citation>
    <scope>NUCLEOTIDE SEQUENCE</scope>
    <source>
        <strain evidence="2">CGMCC 1.16012</strain>
    </source>
</reference>
<reference evidence="2" key="1">
    <citation type="journal article" date="2014" name="Int. J. Syst. Evol. Microbiol.">
        <title>Complete genome sequence of Corynebacterium casei LMG S-19264T (=DSM 44701T), isolated from a smear-ripened cheese.</title>
        <authorList>
            <consortium name="US DOE Joint Genome Institute (JGI-PGF)"/>
            <person name="Walter F."/>
            <person name="Albersmeier A."/>
            <person name="Kalinowski J."/>
            <person name="Ruckert C."/>
        </authorList>
    </citation>
    <scope>NUCLEOTIDE SEQUENCE</scope>
    <source>
        <strain evidence="2">CGMCC 1.16012</strain>
    </source>
</reference>
<evidence type="ECO:0000313" key="2">
    <source>
        <dbReference type="EMBL" id="GGE57433.1"/>
    </source>
</evidence>
<dbReference type="InterPro" id="IPR027417">
    <property type="entry name" value="P-loop_NTPase"/>
</dbReference>
<dbReference type="RefSeq" id="WP_095594533.1">
    <property type="nucleotide sequence ID" value="NZ_BMKN01000002.1"/>
</dbReference>
<proteinExistence type="predicted"/>
<dbReference type="Pfam" id="PF08378">
    <property type="entry name" value="NERD"/>
    <property type="match status" value="1"/>
</dbReference>
<dbReference type="Proteomes" id="UP000606730">
    <property type="component" value="Unassembled WGS sequence"/>
</dbReference>
<evidence type="ECO:0000259" key="1">
    <source>
        <dbReference type="Pfam" id="PF08378"/>
    </source>
</evidence>
<accession>A0A917AJZ7</accession>
<dbReference type="InterPro" id="IPR011528">
    <property type="entry name" value="NERD"/>
</dbReference>
<organism evidence="2 3">
    <name type="scientific">Actibacterium pelagium</name>
    <dbReference type="NCBI Taxonomy" id="2029103"/>
    <lineage>
        <taxon>Bacteria</taxon>
        <taxon>Pseudomonadati</taxon>
        <taxon>Pseudomonadota</taxon>
        <taxon>Alphaproteobacteria</taxon>
        <taxon>Rhodobacterales</taxon>
        <taxon>Roseobacteraceae</taxon>
        <taxon>Actibacterium</taxon>
    </lineage>
</organism>
<feature type="domain" description="NERD" evidence="1">
    <location>
        <begin position="14"/>
        <end position="100"/>
    </location>
</feature>